<keyword evidence="2" id="KW-1185">Reference proteome</keyword>
<comment type="caution">
    <text evidence="1">The sequence shown here is derived from an EMBL/GenBank/DDBJ whole genome shotgun (WGS) entry which is preliminary data.</text>
</comment>
<dbReference type="Proteomes" id="UP000828941">
    <property type="component" value="Chromosome 5"/>
</dbReference>
<sequence>MDIREFSVGGQDLYIRMAASELEAEHGHKKKLAILVAAITSAFFGMLLFGSYYIYKVCRNMTEVDQLNDEEDMDLPLFDLSTIAISTDNFSNLNKMGEGGFGPVYKGKLAHGQEIARILSFRCPKPHWSCMEIVER</sequence>
<name>A0ACB9PF80_BAUVA</name>
<reference evidence="1 2" key="1">
    <citation type="journal article" date="2022" name="DNA Res.">
        <title>Chromosomal-level genome assembly of the orchid tree Bauhinia variegata (Leguminosae; Cercidoideae) supports the allotetraploid origin hypothesis of Bauhinia.</title>
        <authorList>
            <person name="Zhong Y."/>
            <person name="Chen Y."/>
            <person name="Zheng D."/>
            <person name="Pang J."/>
            <person name="Liu Y."/>
            <person name="Luo S."/>
            <person name="Meng S."/>
            <person name="Qian L."/>
            <person name="Wei D."/>
            <person name="Dai S."/>
            <person name="Zhou R."/>
        </authorList>
    </citation>
    <scope>NUCLEOTIDE SEQUENCE [LARGE SCALE GENOMIC DNA]</scope>
    <source>
        <strain evidence="1">BV-YZ2020</strain>
    </source>
</reference>
<accession>A0ACB9PF80</accession>
<evidence type="ECO:0000313" key="2">
    <source>
        <dbReference type="Proteomes" id="UP000828941"/>
    </source>
</evidence>
<evidence type="ECO:0000313" key="1">
    <source>
        <dbReference type="EMBL" id="KAI4346141.1"/>
    </source>
</evidence>
<proteinExistence type="predicted"/>
<gene>
    <name evidence="1" type="ORF">L6164_013216</name>
</gene>
<organism evidence="1 2">
    <name type="scientific">Bauhinia variegata</name>
    <name type="common">Purple orchid tree</name>
    <name type="synonym">Phanera variegata</name>
    <dbReference type="NCBI Taxonomy" id="167791"/>
    <lineage>
        <taxon>Eukaryota</taxon>
        <taxon>Viridiplantae</taxon>
        <taxon>Streptophyta</taxon>
        <taxon>Embryophyta</taxon>
        <taxon>Tracheophyta</taxon>
        <taxon>Spermatophyta</taxon>
        <taxon>Magnoliopsida</taxon>
        <taxon>eudicotyledons</taxon>
        <taxon>Gunneridae</taxon>
        <taxon>Pentapetalae</taxon>
        <taxon>rosids</taxon>
        <taxon>fabids</taxon>
        <taxon>Fabales</taxon>
        <taxon>Fabaceae</taxon>
        <taxon>Cercidoideae</taxon>
        <taxon>Cercideae</taxon>
        <taxon>Bauhiniinae</taxon>
        <taxon>Bauhinia</taxon>
    </lineage>
</organism>
<dbReference type="EMBL" id="CM039430">
    <property type="protein sequence ID" value="KAI4346141.1"/>
    <property type="molecule type" value="Genomic_DNA"/>
</dbReference>
<protein>
    <submittedName>
        <fullName evidence="1">Uncharacterized protein</fullName>
    </submittedName>
</protein>